<evidence type="ECO:0000313" key="3">
    <source>
        <dbReference type="Proteomes" id="UP000182649"/>
    </source>
</evidence>
<reference evidence="2 3" key="1">
    <citation type="submission" date="2016-10" db="EMBL/GenBank/DDBJ databases">
        <authorList>
            <person name="de Groot N.N."/>
        </authorList>
    </citation>
    <scope>NUCLEOTIDE SEQUENCE [LARGE SCALE GENOMIC DNA]</scope>
    <source>
        <strain evidence="2 3">Nl14</strain>
    </source>
</reference>
<keyword evidence="1" id="KW-1133">Transmembrane helix</keyword>
<organism evidence="2 3">
    <name type="scientific">Nitrosospira multiformis</name>
    <dbReference type="NCBI Taxonomy" id="1231"/>
    <lineage>
        <taxon>Bacteria</taxon>
        <taxon>Pseudomonadati</taxon>
        <taxon>Pseudomonadota</taxon>
        <taxon>Betaproteobacteria</taxon>
        <taxon>Nitrosomonadales</taxon>
        <taxon>Nitrosomonadaceae</taxon>
        <taxon>Nitrosospira</taxon>
    </lineage>
</organism>
<feature type="transmembrane region" description="Helical" evidence="1">
    <location>
        <begin position="102"/>
        <end position="120"/>
    </location>
</feature>
<keyword evidence="1" id="KW-0472">Membrane</keyword>
<name>A0A1I7H5W6_9PROT</name>
<feature type="transmembrane region" description="Helical" evidence="1">
    <location>
        <begin position="12"/>
        <end position="37"/>
    </location>
</feature>
<feature type="transmembrane region" description="Helical" evidence="1">
    <location>
        <begin position="73"/>
        <end position="90"/>
    </location>
</feature>
<keyword evidence="1" id="KW-0812">Transmembrane</keyword>
<accession>A0A1I7H5W6</accession>
<dbReference type="Proteomes" id="UP000182649">
    <property type="component" value="Unassembled WGS sequence"/>
</dbReference>
<dbReference type="EMBL" id="FPBZ01000007">
    <property type="protein sequence ID" value="SFU56100.1"/>
    <property type="molecule type" value="Genomic_DNA"/>
</dbReference>
<dbReference type="AlphaFoldDB" id="A0A1I7H5W6"/>
<gene>
    <name evidence="2" type="ORF">SAMN05216417_10755</name>
</gene>
<proteinExistence type="predicted"/>
<feature type="transmembrane region" description="Helical" evidence="1">
    <location>
        <begin position="140"/>
        <end position="160"/>
    </location>
</feature>
<protein>
    <submittedName>
        <fullName evidence="2">Uncharacterized protein</fullName>
    </submittedName>
</protein>
<sequence>MGPVMTEPEKTWSSAILSGLVSGTVASVVSTVALSILGKAELDKFAAPVNGPSQWIWGRHAPYQDNFSLRYTLIGYGIHHAASVFWAIWYEKLRQQLAPAESAAAVLAPAVATTVAAYAVDFHFTPKRLTPGFEHRLSQSSLLIVYGTFALGLAATVLFVRKPSRRRYTASRFALPINAAPRKSGAPAFRKH</sequence>
<evidence type="ECO:0000313" key="2">
    <source>
        <dbReference type="EMBL" id="SFU56100.1"/>
    </source>
</evidence>
<evidence type="ECO:0000256" key="1">
    <source>
        <dbReference type="SAM" id="Phobius"/>
    </source>
</evidence>